<feature type="non-terminal residue" evidence="1">
    <location>
        <position position="1"/>
    </location>
</feature>
<dbReference type="Proteomes" id="UP000789702">
    <property type="component" value="Unassembled WGS sequence"/>
</dbReference>
<gene>
    <name evidence="1" type="ORF">DHETER_LOCUS16010</name>
</gene>
<proteinExistence type="predicted"/>
<evidence type="ECO:0000313" key="2">
    <source>
        <dbReference type="Proteomes" id="UP000789702"/>
    </source>
</evidence>
<sequence>TSINNDGRLQPRQLNKSKYRYLVMALVLILFFSFKVLFKENNLQSDEGFKYENDESFNYENIGKKFNSGSENLSSLNITEKGVMSEYRVIIRNLGLIMSMSDTV</sequence>
<dbReference type="EMBL" id="CAJVPU010058676">
    <property type="protein sequence ID" value="CAG8774070.1"/>
    <property type="molecule type" value="Genomic_DNA"/>
</dbReference>
<organism evidence="1 2">
    <name type="scientific">Dentiscutata heterogama</name>
    <dbReference type="NCBI Taxonomy" id="1316150"/>
    <lineage>
        <taxon>Eukaryota</taxon>
        <taxon>Fungi</taxon>
        <taxon>Fungi incertae sedis</taxon>
        <taxon>Mucoromycota</taxon>
        <taxon>Glomeromycotina</taxon>
        <taxon>Glomeromycetes</taxon>
        <taxon>Diversisporales</taxon>
        <taxon>Gigasporaceae</taxon>
        <taxon>Dentiscutata</taxon>
    </lineage>
</organism>
<protein>
    <submittedName>
        <fullName evidence="1">10991_t:CDS:1</fullName>
    </submittedName>
</protein>
<evidence type="ECO:0000313" key="1">
    <source>
        <dbReference type="EMBL" id="CAG8774070.1"/>
    </source>
</evidence>
<reference evidence="1" key="1">
    <citation type="submission" date="2021-06" db="EMBL/GenBank/DDBJ databases">
        <authorList>
            <person name="Kallberg Y."/>
            <person name="Tangrot J."/>
            <person name="Rosling A."/>
        </authorList>
    </citation>
    <scope>NUCLEOTIDE SEQUENCE</scope>
    <source>
        <strain evidence="1">IL203A</strain>
    </source>
</reference>
<keyword evidence="2" id="KW-1185">Reference proteome</keyword>
<name>A0ACA9R2Q2_9GLOM</name>
<comment type="caution">
    <text evidence="1">The sequence shown here is derived from an EMBL/GenBank/DDBJ whole genome shotgun (WGS) entry which is preliminary data.</text>
</comment>
<feature type="non-terminal residue" evidence="1">
    <location>
        <position position="104"/>
    </location>
</feature>
<accession>A0ACA9R2Q2</accession>